<comment type="caution">
    <text evidence="14">The sequence shown here is derived from an EMBL/GenBank/DDBJ whole genome shotgun (WGS) entry which is preliminary data.</text>
</comment>
<dbReference type="Pfam" id="PF00512">
    <property type="entry name" value="HisKA"/>
    <property type="match status" value="1"/>
</dbReference>
<dbReference type="Pfam" id="PF02518">
    <property type="entry name" value="HATPase_c"/>
    <property type="match status" value="1"/>
</dbReference>
<dbReference type="SUPFAM" id="SSF55874">
    <property type="entry name" value="ATPase domain of HSP90 chaperone/DNA topoisomerase II/histidine kinase"/>
    <property type="match status" value="1"/>
</dbReference>
<proteinExistence type="predicted"/>
<evidence type="ECO:0000313" key="15">
    <source>
        <dbReference type="Proteomes" id="UP000306602"/>
    </source>
</evidence>
<evidence type="ECO:0000256" key="9">
    <source>
        <dbReference type="ARBA" id="ARBA00023012"/>
    </source>
</evidence>
<feature type="transmembrane region" description="Helical" evidence="11">
    <location>
        <begin position="47"/>
        <end position="66"/>
    </location>
</feature>
<keyword evidence="15" id="KW-1185">Reference proteome</keyword>
<evidence type="ECO:0000259" key="13">
    <source>
        <dbReference type="PROSITE" id="PS50885"/>
    </source>
</evidence>
<dbReference type="InterPro" id="IPR005467">
    <property type="entry name" value="His_kinase_dom"/>
</dbReference>
<dbReference type="PROSITE" id="PS50885">
    <property type="entry name" value="HAMP"/>
    <property type="match status" value="1"/>
</dbReference>
<evidence type="ECO:0000259" key="12">
    <source>
        <dbReference type="PROSITE" id="PS50109"/>
    </source>
</evidence>
<dbReference type="Gene3D" id="1.10.287.130">
    <property type="match status" value="1"/>
</dbReference>
<keyword evidence="5" id="KW-0808">Transferase</keyword>
<dbReference type="PANTHER" id="PTHR45436:SF5">
    <property type="entry name" value="SENSOR HISTIDINE KINASE TRCS"/>
    <property type="match status" value="1"/>
</dbReference>
<evidence type="ECO:0000256" key="4">
    <source>
        <dbReference type="ARBA" id="ARBA00022553"/>
    </source>
</evidence>
<sequence>MSRRVRRKWRPPLLLVLGGTLLAVLALPILGLTVFRLAGDILGWAETAWLIFWLAVVATAALAWLLSRLVLRPVWALTAHAQAMKVARDVPPPDRFGTAELSDLGQSVIEMGATLHGRARGLSAYADHVTHELKSPLTAIRGAAEMLDDPGLAPGDRARLLQTIHNSGARMQRLLDDLRAHAAVRLTAAQGECTLAEALAAAELPGGLDLKATSQARLPIAAQDLARVITQLARNAAEAGAQAMVISDVDAGLRVADDGPGIAEGDRDRVFDPFFTSRRDAGGSGMGLSVVQSLIEAAGGQITLEPSGAVSTEGASFLIEFT</sequence>
<feature type="domain" description="HAMP" evidence="13">
    <location>
        <begin position="68"/>
        <end position="120"/>
    </location>
</feature>
<evidence type="ECO:0000256" key="7">
    <source>
        <dbReference type="ARBA" id="ARBA00022777"/>
    </source>
</evidence>
<dbReference type="InterPro" id="IPR003594">
    <property type="entry name" value="HATPase_dom"/>
</dbReference>
<dbReference type="SMART" id="SM00387">
    <property type="entry name" value="HATPase_c"/>
    <property type="match status" value="1"/>
</dbReference>
<dbReference type="EC" id="2.7.13.3" evidence="3"/>
<comment type="catalytic activity">
    <reaction evidence="1">
        <text>ATP + protein L-histidine = ADP + protein N-phospho-L-histidine.</text>
        <dbReference type="EC" id="2.7.13.3"/>
    </reaction>
</comment>
<dbReference type="InterPro" id="IPR050428">
    <property type="entry name" value="TCS_sensor_his_kinase"/>
</dbReference>
<evidence type="ECO:0000256" key="1">
    <source>
        <dbReference type="ARBA" id="ARBA00000085"/>
    </source>
</evidence>
<dbReference type="CDD" id="cd00082">
    <property type="entry name" value="HisKA"/>
    <property type="match status" value="1"/>
</dbReference>
<dbReference type="RefSeq" id="WP_136462357.1">
    <property type="nucleotide sequence ID" value="NZ_SRKY01000002.1"/>
</dbReference>
<dbReference type="InterPro" id="IPR003661">
    <property type="entry name" value="HisK_dim/P_dom"/>
</dbReference>
<dbReference type="Proteomes" id="UP000306602">
    <property type="component" value="Unassembled WGS sequence"/>
</dbReference>
<dbReference type="OrthoDB" id="9815202at2"/>
<organism evidence="14 15">
    <name type="scientific">Aliishimia ponticola</name>
    <dbReference type="NCBI Taxonomy" id="2499833"/>
    <lineage>
        <taxon>Bacteria</taxon>
        <taxon>Pseudomonadati</taxon>
        <taxon>Pseudomonadota</taxon>
        <taxon>Alphaproteobacteria</taxon>
        <taxon>Rhodobacterales</taxon>
        <taxon>Paracoccaceae</taxon>
        <taxon>Aliishimia</taxon>
    </lineage>
</organism>
<comment type="subcellular location">
    <subcellularLocation>
        <location evidence="2">Membrane</location>
    </subcellularLocation>
</comment>
<protein>
    <recommendedName>
        <fullName evidence="3">histidine kinase</fullName>
        <ecNumber evidence="3">2.7.13.3</ecNumber>
    </recommendedName>
</protein>
<reference evidence="14 15" key="1">
    <citation type="submission" date="2019-04" db="EMBL/GenBank/DDBJ databases">
        <title>Shimia ponticola sp. nov., isolated from seawater.</title>
        <authorList>
            <person name="Kim Y.-O."/>
            <person name="Yoon J.-H."/>
        </authorList>
    </citation>
    <scope>NUCLEOTIDE SEQUENCE [LARGE SCALE GENOMIC DNA]</scope>
    <source>
        <strain evidence="14 15">MYP11</strain>
    </source>
</reference>
<dbReference type="GO" id="GO:0016020">
    <property type="term" value="C:membrane"/>
    <property type="evidence" value="ECO:0007669"/>
    <property type="project" value="UniProtKB-SubCell"/>
</dbReference>
<dbReference type="EMBL" id="SRKY01000002">
    <property type="protein sequence ID" value="THH36758.1"/>
    <property type="molecule type" value="Genomic_DNA"/>
</dbReference>
<accession>A0A4S4NF39</accession>
<dbReference type="SMART" id="SM00388">
    <property type="entry name" value="HisKA"/>
    <property type="match status" value="1"/>
</dbReference>
<keyword evidence="8 11" id="KW-1133">Transmembrane helix</keyword>
<evidence type="ECO:0000256" key="11">
    <source>
        <dbReference type="SAM" id="Phobius"/>
    </source>
</evidence>
<evidence type="ECO:0000256" key="6">
    <source>
        <dbReference type="ARBA" id="ARBA00022692"/>
    </source>
</evidence>
<evidence type="ECO:0000313" key="14">
    <source>
        <dbReference type="EMBL" id="THH36758.1"/>
    </source>
</evidence>
<evidence type="ECO:0000256" key="10">
    <source>
        <dbReference type="ARBA" id="ARBA00023136"/>
    </source>
</evidence>
<gene>
    <name evidence="14" type="ORF">E4Z66_07365</name>
</gene>
<keyword evidence="9" id="KW-0902">Two-component regulatory system</keyword>
<keyword evidence="4" id="KW-0597">Phosphoprotein</keyword>
<dbReference type="InterPro" id="IPR036890">
    <property type="entry name" value="HATPase_C_sf"/>
</dbReference>
<dbReference type="InterPro" id="IPR036097">
    <property type="entry name" value="HisK_dim/P_sf"/>
</dbReference>
<evidence type="ECO:0000256" key="3">
    <source>
        <dbReference type="ARBA" id="ARBA00012438"/>
    </source>
</evidence>
<dbReference type="InterPro" id="IPR003660">
    <property type="entry name" value="HAMP_dom"/>
</dbReference>
<dbReference type="GO" id="GO:0000155">
    <property type="term" value="F:phosphorelay sensor kinase activity"/>
    <property type="evidence" value="ECO:0007669"/>
    <property type="project" value="InterPro"/>
</dbReference>
<name>A0A4S4NF39_9RHOB</name>
<evidence type="ECO:0000256" key="8">
    <source>
        <dbReference type="ARBA" id="ARBA00022989"/>
    </source>
</evidence>
<dbReference type="PRINTS" id="PR00344">
    <property type="entry name" value="BCTRLSENSOR"/>
</dbReference>
<keyword evidence="7 14" id="KW-0418">Kinase</keyword>
<dbReference type="AlphaFoldDB" id="A0A4S4NF39"/>
<feature type="domain" description="Histidine kinase" evidence="12">
    <location>
        <begin position="128"/>
        <end position="322"/>
    </location>
</feature>
<dbReference type="SUPFAM" id="SSF47384">
    <property type="entry name" value="Homodimeric domain of signal transducing histidine kinase"/>
    <property type="match status" value="1"/>
</dbReference>
<evidence type="ECO:0000256" key="5">
    <source>
        <dbReference type="ARBA" id="ARBA00022679"/>
    </source>
</evidence>
<dbReference type="PANTHER" id="PTHR45436">
    <property type="entry name" value="SENSOR HISTIDINE KINASE YKOH"/>
    <property type="match status" value="1"/>
</dbReference>
<dbReference type="Gene3D" id="6.10.340.10">
    <property type="match status" value="1"/>
</dbReference>
<keyword evidence="6 11" id="KW-0812">Transmembrane</keyword>
<dbReference type="InterPro" id="IPR004358">
    <property type="entry name" value="Sig_transdc_His_kin-like_C"/>
</dbReference>
<dbReference type="Gene3D" id="3.30.565.10">
    <property type="entry name" value="Histidine kinase-like ATPase, C-terminal domain"/>
    <property type="match status" value="1"/>
</dbReference>
<dbReference type="PROSITE" id="PS50109">
    <property type="entry name" value="HIS_KIN"/>
    <property type="match status" value="1"/>
</dbReference>
<evidence type="ECO:0000256" key="2">
    <source>
        <dbReference type="ARBA" id="ARBA00004370"/>
    </source>
</evidence>
<keyword evidence="10 11" id="KW-0472">Membrane</keyword>